<evidence type="ECO:0000256" key="1">
    <source>
        <dbReference type="ARBA" id="ARBA00012261"/>
    </source>
</evidence>
<dbReference type="GO" id="GO:0005739">
    <property type="term" value="C:mitochondrion"/>
    <property type="evidence" value="ECO:0007669"/>
    <property type="project" value="TreeGrafter"/>
</dbReference>
<accession>A0A8H5HN76</accession>
<evidence type="ECO:0000313" key="4">
    <source>
        <dbReference type="Proteomes" id="UP000518752"/>
    </source>
</evidence>
<dbReference type="SUPFAM" id="SSF53328">
    <property type="entry name" value="Formyltransferase"/>
    <property type="match status" value="1"/>
</dbReference>
<dbReference type="AlphaFoldDB" id="A0A8H5HN76"/>
<dbReference type="Proteomes" id="UP000518752">
    <property type="component" value="Unassembled WGS sequence"/>
</dbReference>
<name>A0A8H5HN76_9AGAR</name>
<feature type="domain" description="Formyl transferase N-terminal" evidence="2">
    <location>
        <begin position="121"/>
        <end position="230"/>
    </location>
</feature>
<dbReference type="InterPro" id="IPR002376">
    <property type="entry name" value="Formyl_transf_N"/>
</dbReference>
<comment type="caution">
    <text evidence="3">The sequence shown here is derived from an EMBL/GenBank/DDBJ whole genome shotgun (WGS) entry which is preliminary data.</text>
</comment>
<proteinExistence type="predicted"/>
<dbReference type="OrthoDB" id="10268103at2759"/>
<protein>
    <recommendedName>
        <fullName evidence="1">methionyl-tRNA formyltransferase</fullName>
        <ecNumber evidence="1">2.1.2.9</ecNumber>
    </recommendedName>
</protein>
<dbReference type="EC" id="2.1.2.9" evidence="1"/>
<gene>
    <name evidence="3" type="ORF">D9757_005925</name>
</gene>
<dbReference type="PANTHER" id="PTHR11138:SF5">
    <property type="entry name" value="METHIONYL-TRNA FORMYLTRANSFERASE, MITOCHONDRIAL"/>
    <property type="match status" value="1"/>
</dbReference>
<dbReference type="EMBL" id="JAACJN010000035">
    <property type="protein sequence ID" value="KAF5386457.1"/>
    <property type="molecule type" value="Genomic_DNA"/>
</dbReference>
<reference evidence="3 4" key="1">
    <citation type="journal article" date="2020" name="ISME J.">
        <title>Uncovering the hidden diversity of litter-decomposition mechanisms in mushroom-forming fungi.</title>
        <authorList>
            <person name="Floudas D."/>
            <person name="Bentzer J."/>
            <person name="Ahren D."/>
            <person name="Johansson T."/>
            <person name="Persson P."/>
            <person name="Tunlid A."/>
        </authorList>
    </citation>
    <scope>NUCLEOTIDE SEQUENCE [LARGE SCALE GENOMIC DNA]</scope>
    <source>
        <strain evidence="3 4">CBS 406.79</strain>
    </source>
</reference>
<keyword evidence="4" id="KW-1185">Reference proteome</keyword>
<evidence type="ECO:0000259" key="2">
    <source>
        <dbReference type="Pfam" id="PF00551"/>
    </source>
</evidence>
<dbReference type="InterPro" id="IPR041711">
    <property type="entry name" value="Met-tRNA-FMT_N"/>
</dbReference>
<sequence length="360" mass="39907">MLLVRQPRCPPSKSLQYYLHCGKRFISTSPLNPSSKFKILFMGRDEFSCLALQQLHRSNLWDEIHLATHPDQKVDRSSRLSVSPLKILGSSLGLPVHTIPMSKLEFRNWTLPPPFTDVVGSPSSKHVLITASFGRILPLKMLKLFAPDRRLNVHPSLLPAYRGPAPIQHALLNDEKETGVCVINMLPKARGIDTGPIWAKRTIPISPNVSYSQLREKLASEGGHLLVSVLQDMLNGREVSIPQSDTIPASLAPTITFQDTVLDFSKMTAKAIVRIHWALSHQRPLTAFLQPVKTVQIHSPSLYTSPLPPWAPTLPGEPVKQEGKALVDAGAWWNGVKGLGLVVNNEITFDDPDDIDHSTQ</sequence>
<dbReference type="InterPro" id="IPR036477">
    <property type="entry name" value="Formyl_transf_N_sf"/>
</dbReference>
<dbReference type="PANTHER" id="PTHR11138">
    <property type="entry name" value="METHIONYL-TRNA FORMYLTRANSFERASE"/>
    <property type="match status" value="1"/>
</dbReference>
<evidence type="ECO:0000313" key="3">
    <source>
        <dbReference type="EMBL" id="KAF5386457.1"/>
    </source>
</evidence>
<dbReference type="GO" id="GO:0004479">
    <property type="term" value="F:methionyl-tRNA formyltransferase activity"/>
    <property type="evidence" value="ECO:0007669"/>
    <property type="project" value="UniProtKB-EC"/>
</dbReference>
<organism evidence="3 4">
    <name type="scientific">Collybiopsis confluens</name>
    <dbReference type="NCBI Taxonomy" id="2823264"/>
    <lineage>
        <taxon>Eukaryota</taxon>
        <taxon>Fungi</taxon>
        <taxon>Dikarya</taxon>
        <taxon>Basidiomycota</taxon>
        <taxon>Agaricomycotina</taxon>
        <taxon>Agaricomycetes</taxon>
        <taxon>Agaricomycetidae</taxon>
        <taxon>Agaricales</taxon>
        <taxon>Marasmiineae</taxon>
        <taxon>Omphalotaceae</taxon>
        <taxon>Collybiopsis</taxon>
    </lineage>
</organism>
<dbReference type="Gene3D" id="3.40.50.12230">
    <property type="match status" value="1"/>
</dbReference>
<dbReference type="CDD" id="cd08646">
    <property type="entry name" value="FMT_core_Met-tRNA-FMT_N"/>
    <property type="match status" value="1"/>
</dbReference>
<dbReference type="Pfam" id="PF00551">
    <property type="entry name" value="Formyl_trans_N"/>
    <property type="match status" value="1"/>
</dbReference>